<evidence type="ECO:0000256" key="2">
    <source>
        <dbReference type="ARBA" id="ARBA00022723"/>
    </source>
</evidence>
<dbReference type="Gene3D" id="3.60.15.10">
    <property type="entry name" value="Ribonuclease Z/Hydroxyacylglutathione hydrolase-like"/>
    <property type="match status" value="1"/>
</dbReference>
<organism evidence="6 7">
    <name type="scientific">Choanephora cucurbitarum</name>
    <dbReference type="NCBI Taxonomy" id="101091"/>
    <lineage>
        <taxon>Eukaryota</taxon>
        <taxon>Fungi</taxon>
        <taxon>Fungi incertae sedis</taxon>
        <taxon>Mucoromycota</taxon>
        <taxon>Mucoromycotina</taxon>
        <taxon>Mucoromycetes</taxon>
        <taxon>Mucorales</taxon>
        <taxon>Mucorineae</taxon>
        <taxon>Choanephoraceae</taxon>
        <taxon>Choanephoroideae</taxon>
        <taxon>Choanephora</taxon>
    </lineage>
</organism>
<dbReference type="PANTHER" id="PTHR23131">
    <property type="entry name" value="ENDORIBONUCLEASE LACTB2"/>
    <property type="match status" value="1"/>
</dbReference>
<dbReference type="Proteomes" id="UP000093000">
    <property type="component" value="Unassembled WGS sequence"/>
</dbReference>
<dbReference type="InterPro" id="IPR036388">
    <property type="entry name" value="WH-like_DNA-bd_sf"/>
</dbReference>
<reference evidence="6 7" key="1">
    <citation type="submission" date="2016-03" db="EMBL/GenBank/DDBJ databases">
        <title>Choanephora cucurbitarum.</title>
        <authorList>
            <person name="Min B."/>
            <person name="Park H."/>
            <person name="Park J.-H."/>
            <person name="Shin H.-D."/>
            <person name="Choi I.-G."/>
        </authorList>
    </citation>
    <scope>NUCLEOTIDE SEQUENCE [LARGE SCALE GENOMIC DNA]</scope>
    <source>
        <strain evidence="6 7">KUS-F28377</strain>
    </source>
</reference>
<keyword evidence="7" id="KW-1185">Reference proteome</keyword>
<dbReference type="InterPro" id="IPR050662">
    <property type="entry name" value="Sec-metab_biosynth-thioest"/>
</dbReference>
<accession>A0A1C7NN47</accession>
<dbReference type="PANTHER" id="PTHR23131:SF0">
    <property type="entry name" value="ENDORIBONUCLEASE LACTB2"/>
    <property type="match status" value="1"/>
</dbReference>
<gene>
    <name evidence="6" type="primary">lactb2_1</name>
    <name evidence="6" type="ORF">A0J61_01525</name>
</gene>
<dbReference type="STRING" id="101091.A0A1C7NN47"/>
<protein>
    <submittedName>
        <fullName evidence="6">Beta-lactamase-like protein 2</fullName>
    </submittedName>
</protein>
<evidence type="ECO:0000256" key="4">
    <source>
        <dbReference type="ARBA" id="ARBA00022833"/>
    </source>
</evidence>
<evidence type="ECO:0000256" key="3">
    <source>
        <dbReference type="ARBA" id="ARBA00022801"/>
    </source>
</evidence>
<evidence type="ECO:0000313" key="6">
    <source>
        <dbReference type="EMBL" id="OBZ90428.1"/>
    </source>
</evidence>
<dbReference type="EMBL" id="LUGH01000049">
    <property type="protein sequence ID" value="OBZ90428.1"/>
    <property type="molecule type" value="Genomic_DNA"/>
</dbReference>
<dbReference type="Pfam" id="PF00753">
    <property type="entry name" value="Lactamase_B"/>
    <property type="match status" value="1"/>
</dbReference>
<evidence type="ECO:0000259" key="5">
    <source>
        <dbReference type="SMART" id="SM00849"/>
    </source>
</evidence>
<dbReference type="SUPFAM" id="SSF56281">
    <property type="entry name" value="Metallo-hydrolase/oxidoreductase"/>
    <property type="match status" value="1"/>
</dbReference>
<dbReference type="InterPro" id="IPR001279">
    <property type="entry name" value="Metallo-B-lactamas"/>
</dbReference>
<dbReference type="InterPro" id="IPR041516">
    <property type="entry name" value="LACTB2_WH"/>
</dbReference>
<feature type="domain" description="Metallo-beta-lactamase" evidence="5">
    <location>
        <begin position="33"/>
        <end position="203"/>
    </location>
</feature>
<keyword evidence="4" id="KW-0862">Zinc</keyword>
<keyword evidence="3" id="KW-0378">Hydrolase</keyword>
<dbReference type="InterPro" id="IPR047921">
    <property type="entry name" value="LACTB2-like_MBL-fold"/>
</dbReference>
<dbReference type="OrthoDB" id="17458at2759"/>
<name>A0A1C7NN47_9FUNG</name>
<proteinExistence type="inferred from homology"/>
<evidence type="ECO:0000256" key="1">
    <source>
        <dbReference type="ARBA" id="ARBA00006759"/>
    </source>
</evidence>
<dbReference type="GO" id="GO:0046872">
    <property type="term" value="F:metal ion binding"/>
    <property type="evidence" value="ECO:0007669"/>
    <property type="project" value="UniProtKB-KW"/>
</dbReference>
<dbReference type="GO" id="GO:0044550">
    <property type="term" value="P:secondary metabolite biosynthetic process"/>
    <property type="evidence" value="ECO:0007669"/>
    <property type="project" value="UniProtKB-ARBA"/>
</dbReference>
<dbReference type="SMART" id="SM00849">
    <property type="entry name" value="Lactamase_B"/>
    <property type="match status" value="1"/>
</dbReference>
<dbReference type="Pfam" id="PF17778">
    <property type="entry name" value="WHD_BLACT"/>
    <property type="match status" value="1"/>
</dbReference>
<dbReference type="GO" id="GO:0016787">
    <property type="term" value="F:hydrolase activity"/>
    <property type="evidence" value="ECO:0007669"/>
    <property type="project" value="UniProtKB-KW"/>
</dbReference>
<sequence>MTEPLVQLPKFAQLSQRVWRIMGLNPGKFTLQGTNTYLVGAGAKKILLDCGEGKPDYIPLLQTSLRQTQPDAYISDIIISHGHMDHWGGLEGILNTWGYPIRVHRHQGPGPSDHLDRFPSHIPVQPLTDHQEFSVDERTTLKVIYTPGHCGDHCTFWLAQEDSLFTADCVLGQGTAVFEDLSDYIQSLRQLLKLNPSRLYPGHGPVIEQGQEKIRDYINHRLERERQIVELMRTAQDWTAMSLVRVLYKDYPESLHLPAARGVVLHLEKLQKEGRVIILVSGQDSIHQVQWTLLDSKKNNL</sequence>
<dbReference type="InParanoid" id="A0A1C7NN47"/>
<dbReference type="FunFam" id="3.60.15.10:FF:000041">
    <property type="entry name" value="Metallo-beta-lactamase domain protein"/>
    <property type="match status" value="1"/>
</dbReference>
<comment type="similarity">
    <text evidence="1">Belongs to the metallo-beta-lactamase superfamily. Glyoxalase II family.</text>
</comment>
<keyword evidence="2" id="KW-0479">Metal-binding</keyword>
<dbReference type="CDD" id="cd07722">
    <property type="entry name" value="LACTB2-like_MBL-fold"/>
    <property type="match status" value="1"/>
</dbReference>
<comment type="caution">
    <text evidence="6">The sequence shown here is derived from an EMBL/GenBank/DDBJ whole genome shotgun (WGS) entry which is preliminary data.</text>
</comment>
<dbReference type="InterPro" id="IPR036866">
    <property type="entry name" value="RibonucZ/Hydroxyglut_hydro"/>
</dbReference>
<dbReference type="AlphaFoldDB" id="A0A1C7NN47"/>
<dbReference type="Gene3D" id="1.10.10.10">
    <property type="entry name" value="Winged helix-like DNA-binding domain superfamily/Winged helix DNA-binding domain"/>
    <property type="match status" value="1"/>
</dbReference>
<evidence type="ECO:0000313" key="7">
    <source>
        <dbReference type="Proteomes" id="UP000093000"/>
    </source>
</evidence>